<gene>
    <name evidence="1" type="ORF">ACED39_19925</name>
</gene>
<accession>A0ABV4MNG5</accession>
<comment type="caution">
    <text evidence="1">The sequence shown here is derived from an EMBL/GenBank/DDBJ whole genome shotgun (WGS) entry which is preliminary data.</text>
</comment>
<dbReference type="RefSeq" id="WP_272253459.1">
    <property type="nucleotide sequence ID" value="NZ_JBGOOF010000041.1"/>
</dbReference>
<sequence length="304" mass="36274">MLSIQQKLTDMGLIKAGNSRYLRFYLSYLVTHFDVAFSVESQDKEELQLKVYQALITHLDSQQKELRVNELNKCVLEHLLPNNSFDWIDKNEDRIVYFVWSMLRLITTTKMNIDDNQHDLDYTFRLSECLEFMNKGQRNLYQRVGVNKLPLHRSEALIAIYDFFDQWKANAAAKERLMNILKEKWLYIAAEIRPDYSWLESRHKQQNIWLNHYIKSKLEYLPHMPPPVSATQYHNVNIALIDTLFTLKKGVIRNPIEESKKEKATTINKPYQEYLTCHEVLHNMMKAWKQKLYRKNHSKRSSKS</sequence>
<protein>
    <submittedName>
        <fullName evidence="1">Uncharacterized protein</fullName>
    </submittedName>
</protein>
<evidence type="ECO:0000313" key="1">
    <source>
        <dbReference type="EMBL" id="MEZ8211040.1"/>
    </source>
</evidence>
<name>A0ABV4MNG5_9VIBR</name>
<proteinExistence type="predicted"/>
<reference evidence="1 2" key="1">
    <citation type="submission" date="2024-06" db="EMBL/GenBank/DDBJ databases">
        <authorList>
            <person name="Steensen K."/>
            <person name="Seneca J."/>
            <person name="Bartlau N."/>
            <person name="Yu A.X."/>
            <person name="Polz M.F."/>
        </authorList>
    </citation>
    <scope>NUCLEOTIDE SEQUENCE [LARGE SCALE GENOMIC DNA]</scope>
    <source>
        <strain evidence="1 2">1F146</strain>
    </source>
</reference>
<keyword evidence="2" id="KW-1185">Reference proteome</keyword>
<dbReference type="Proteomes" id="UP001569151">
    <property type="component" value="Unassembled WGS sequence"/>
</dbReference>
<evidence type="ECO:0000313" key="2">
    <source>
        <dbReference type="Proteomes" id="UP001569151"/>
    </source>
</evidence>
<organism evidence="1 2">
    <name type="scientific">Vibrio bivalvicida</name>
    <dbReference type="NCBI Taxonomy" id="1276888"/>
    <lineage>
        <taxon>Bacteria</taxon>
        <taxon>Pseudomonadati</taxon>
        <taxon>Pseudomonadota</taxon>
        <taxon>Gammaproteobacteria</taxon>
        <taxon>Vibrionales</taxon>
        <taxon>Vibrionaceae</taxon>
        <taxon>Vibrio</taxon>
        <taxon>Vibrio oreintalis group</taxon>
    </lineage>
</organism>
<dbReference type="EMBL" id="JBGOOS010000041">
    <property type="protein sequence ID" value="MEZ8211040.1"/>
    <property type="molecule type" value="Genomic_DNA"/>
</dbReference>